<dbReference type="InterPro" id="IPR036890">
    <property type="entry name" value="HATPase_C_sf"/>
</dbReference>
<keyword evidence="12" id="KW-1133">Transmembrane helix</keyword>
<evidence type="ECO:0000256" key="11">
    <source>
        <dbReference type="PROSITE-ProRule" id="PRU00169"/>
    </source>
</evidence>
<dbReference type="PROSITE" id="PS50110">
    <property type="entry name" value="RESPONSE_REGULATORY"/>
    <property type="match status" value="1"/>
</dbReference>
<evidence type="ECO:0000259" key="14">
    <source>
        <dbReference type="PROSITE" id="PS50110"/>
    </source>
</evidence>
<evidence type="ECO:0000256" key="7">
    <source>
        <dbReference type="ARBA" id="ARBA00022840"/>
    </source>
</evidence>
<keyword evidence="8" id="KW-0902">Two-component regulatory system</keyword>
<name>A0A9X2P2V1_9BACT</name>
<feature type="domain" description="PAS" evidence="15">
    <location>
        <begin position="449"/>
        <end position="519"/>
    </location>
</feature>
<dbReference type="PANTHER" id="PTHR45339">
    <property type="entry name" value="HYBRID SIGNAL TRANSDUCTION HISTIDINE KINASE J"/>
    <property type="match status" value="1"/>
</dbReference>
<organism evidence="16 17">
    <name type="scientific">Aquiflexum gelatinilyticum</name>
    <dbReference type="NCBI Taxonomy" id="2961943"/>
    <lineage>
        <taxon>Bacteria</taxon>
        <taxon>Pseudomonadati</taxon>
        <taxon>Bacteroidota</taxon>
        <taxon>Cytophagia</taxon>
        <taxon>Cytophagales</taxon>
        <taxon>Cyclobacteriaceae</taxon>
        <taxon>Aquiflexum</taxon>
    </lineage>
</organism>
<protein>
    <recommendedName>
        <fullName evidence="10">Sensory/regulatory protein RpfC</fullName>
        <ecNumber evidence="2">2.7.13.3</ecNumber>
    </recommendedName>
</protein>
<dbReference type="Gene3D" id="3.30.565.10">
    <property type="entry name" value="Histidine kinase-like ATPase, C-terminal domain"/>
    <property type="match status" value="1"/>
</dbReference>
<dbReference type="PROSITE" id="PS50109">
    <property type="entry name" value="HIS_KIN"/>
    <property type="match status" value="1"/>
</dbReference>
<dbReference type="EMBL" id="JANSUY010000003">
    <property type="protein sequence ID" value="MCR9014681.1"/>
    <property type="molecule type" value="Genomic_DNA"/>
</dbReference>
<dbReference type="Gene3D" id="3.30.450.20">
    <property type="entry name" value="PAS domain"/>
    <property type="match status" value="2"/>
</dbReference>
<evidence type="ECO:0000256" key="12">
    <source>
        <dbReference type="SAM" id="Phobius"/>
    </source>
</evidence>
<dbReference type="Gene3D" id="1.10.287.130">
    <property type="match status" value="1"/>
</dbReference>
<dbReference type="Proteomes" id="UP001142175">
    <property type="component" value="Unassembled WGS sequence"/>
</dbReference>
<sequence length="965" mass="110599">MNPQNYKIPKSETGFYSILVGLGIFVVVLITFLGTAFFQVLNDNQINSSKINLNKQVELSSKQIEKRFTAFYDDMFFFVNNLEPWTYEKGDNEVLAFEKRARRIFNNHRDLLDTITVFFPNQTVVFHFDNRNNFIKEYLESKKNLPFPAQNELHLNNFTTNVSISAKVNLERFFFDEMTNYYLGISGEKLIFCDGKLRGAHDQTLKGGFSIEETILNQMLIQVADGLKGDFRGNFSNKNEEKEFEALIHHYPFSLYPLKSKFSTVFVVDRNIITTGIFSTYFYLILALLILLALVILILFKSIKNSQLTNETLSKNANEISELFRRQALLLHETKGFIYFQDEMGKMTSVGGEVKAVLGYEKEDFRKNFKDYISKKDRSRIEKTISESISKKNGSISFELDFKTKSGKYKRTKIFERLEFDQKGNFIGNVGICTDIQEKYEREQEIVKSENRLRAVLNSLPDLIFIYDNEGRYLDYYVKDQSLLVAPLEGAIGKKLIDILPKDLGNQIQQVFNHTIKTGNMQTAEYEIDIPSGRRLFEARFFRLDNDKVMSIARDITGQKLWQRGLMEAKKAAEEANLAKSEFLANMSHEIRTPMNGLLGIIPLLEATTLDEKQKEYLQIIRDSGDSLLNIIRDILDYSKIESGEMTLYNSVFKLKAEIEKIFKIFSGLVNEKNIQFTSHFDASLPEYVELDKDKLRQILINIIGNAIKFTPSGGKIEVDITGEMVFEKHVILNFEVKDNGIGIPKDKIEMLAKPFVQLDSSSTREHQGTGLGLAISQKIIELMGGELLINSEFGVGSVFSFNIFGKVWNRSDNFLELVEEEDDNEDFIWKNMAQEYPLKILLAEDNSTNLLFMDMLMTQLGYNYDVARNGSDAVRMAKESDYDLVLMDIQMPVMNGLEATKIIRKSRGRKITIVGLSANAFQEDVDQAMETGMDSYLTKPLKINEITSVIRSCSSKNGIKKEVN</sequence>
<dbReference type="PRINTS" id="PR00344">
    <property type="entry name" value="BCTRLSENSOR"/>
</dbReference>
<dbReference type="SMART" id="SM00387">
    <property type="entry name" value="HATPase_c"/>
    <property type="match status" value="1"/>
</dbReference>
<dbReference type="Pfam" id="PF08448">
    <property type="entry name" value="PAS_4"/>
    <property type="match status" value="1"/>
</dbReference>
<dbReference type="SMART" id="SM00091">
    <property type="entry name" value="PAS"/>
    <property type="match status" value="2"/>
</dbReference>
<dbReference type="InterPro" id="IPR003661">
    <property type="entry name" value="HisK_dim/P_dom"/>
</dbReference>
<feature type="transmembrane region" description="Helical" evidence="12">
    <location>
        <begin position="280"/>
        <end position="300"/>
    </location>
</feature>
<dbReference type="CDD" id="cd00082">
    <property type="entry name" value="HisKA"/>
    <property type="match status" value="1"/>
</dbReference>
<dbReference type="InterPro" id="IPR001789">
    <property type="entry name" value="Sig_transdc_resp-reg_receiver"/>
</dbReference>
<evidence type="ECO:0000256" key="10">
    <source>
        <dbReference type="ARBA" id="ARBA00068150"/>
    </source>
</evidence>
<evidence type="ECO:0000313" key="16">
    <source>
        <dbReference type="EMBL" id="MCR9014681.1"/>
    </source>
</evidence>
<dbReference type="GO" id="GO:0005524">
    <property type="term" value="F:ATP binding"/>
    <property type="evidence" value="ECO:0007669"/>
    <property type="project" value="UniProtKB-KW"/>
</dbReference>
<evidence type="ECO:0000259" key="15">
    <source>
        <dbReference type="PROSITE" id="PS50112"/>
    </source>
</evidence>
<dbReference type="CDD" id="cd17546">
    <property type="entry name" value="REC_hyHK_CKI1_RcsC-like"/>
    <property type="match status" value="1"/>
</dbReference>
<dbReference type="FunFam" id="1.10.287.130:FF:000002">
    <property type="entry name" value="Two-component osmosensing histidine kinase"/>
    <property type="match status" value="1"/>
</dbReference>
<feature type="modified residue" description="4-aspartylphosphate" evidence="11">
    <location>
        <position position="889"/>
    </location>
</feature>
<keyword evidence="7 16" id="KW-0067">ATP-binding</keyword>
<evidence type="ECO:0000256" key="8">
    <source>
        <dbReference type="ARBA" id="ARBA00023012"/>
    </source>
</evidence>
<dbReference type="SUPFAM" id="SSF52172">
    <property type="entry name" value="CheY-like"/>
    <property type="match status" value="1"/>
</dbReference>
<evidence type="ECO:0000256" key="6">
    <source>
        <dbReference type="ARBA" id="ARBA00022777"/>
    </source>
</evidence>
<comment type="subunit">
    <text evidence="9">At low DSF concentrations, interacts with RpfF.</text>
</comment>
<dbReference type="SUPFAM" id="SSF55785">
    <property type="entry name" value="PYP-like sensor domain (PAS domain)"/>
    <property type="match status" value="2"/>
</dbReference>
<dbReference type="InterPro" id="IPR003594">
    <property type="entry name" value="HATPase_dom"/>
</dbReference>
<keyword evidence="17" id="KW-1185">Reference proteome</keyword>
<dbReference type="SMART" id="SM00448">
    <property type="entry name" value="REC"/>
    <property type="match status" value="1"/>
</dbReference>
<proteinExistence type="predicted"/>
<dbReference type="GO" id="GO:0000155">
    <property type="term" value="F:phosphorelay sensor kinase activity"/>
    <property type="evidence" value="ECO:0007669"/>
    <property type="project" value="InterPro"/>
</dbReference>
<gene>
    <name evidence="16" type="ORF">NU887_06500</name>
</gene>
<feature type="transmembrane region" description="Helical" evidence="12">
    <location>
        <begin position="15"/>
        <end position="41"/>
    </location>
</feature>
<evidence type="ECO:0000256" key="4">
    <source>
        <dbReference type="ARBA" id="ARBA00022679"/>
    </source>
</evidence>
<feature type="domain" description="Response regulatory" evidence="14">
    <location>
        <begin position="840"/>
        <end position="955"/>
    </location>
</feature>
<dbReference type="EC" id="2.7.13.3" evidence="2"/>
<feature type="domain" description="PAS" evidence="15">
    <location>
        <begin position="330"/>
        <end position="392"/>
    </location>
</feature>
<evidence type="ECO:0000256" key="5">
    <source>
        <dbReference type="ARBA" id="ARBA00022741"/>
    </source>
</evidence>
<dbReference type="InterPro" id="IPR035965">
    <property type="entry name" value="PAS-like_dom_sf"/>
</dbReference>
<dbReference type="InterPro" id="IPR004358">
    <property type="entry name" value="Sig_transdc_His_kin-like_C"/>
</dbReference>
<keyword evidence="5" id="KW-0547">Nucleotide-binding</keyword>
<reference evidence="16" key="1">
    <citation type="submission" date="2022-08" db="EMBL/GenBank/DDBJ databases">
        <authorList>
            <person name="Zhang D."/>
        </authorList>
    </citation>
    <scope>NUCLEOTIDE SEQUENCE</scope>
    <source>
        <strain evidence="16">XJ19-11</strain>
    </source>
</reference>
<dbReference type="SMART" id="SM00388">
    <property type="entry name" value="HisKA"/>
    <property type="match status" value="1"/>
</dbReference>
<keyword evidence="12" id="KW-0472">Membrane</keyword>
<dbReference type="PROSITE" id="PS50112">
    <property type="entry name" value="PAS"/>
    <property type="match status" value="2"/>
</dbReference>
<feature type="domain" description="Histidine kinase" evidence="13">
    <location>
        <begin position="586"/>
        <end position="808"/>
    </location>
</feature>
<dbReference type="NCBIfam" id="TIGR00229">
    <property type="entry name" value="sensory_box"/>
    <property type="match status" value="1"/>
</dbReference>
<dbReference type="InterPro" id="IPR036097">
    <property type="entry name" value="HisK_dim/P_sf"/>
</dbReference>
<keyword evidence="12" id="KW-0812">Transmembrane</keyword>
<dbReference type="AlphaFoldDB" id="A0A9X2P2V1"/>
<dbReference type="InterPro" id="IPR005467">
    <property type="entry name" value="His_kinase_dom"/>
</dbReference>
<keyword evidence="3 11" id="KW-0597">Phosphoprotein</keyword>
<dbReference type="CDD" id="cd00130">
    <property type="entry name" value="PAS"/>
    <property type="match status" value="1"/>
</dbReference>
<dbReference type="PANTHER" id="PTHR45339:SF1">
    <property type="entry name" value="HYBRID SIGNAL TRANSDUCTION HISTIDINE KINASE J"/>
    <property type="match status" value="1"/>
</dbReference>
<comment type="catalytic activity">
    <reaction evidence="1">
        <text>ATP + protein L-histidine = ADP + protein N-phospho-L-histidine.</text>
        <dbReference type="EC" id="2.7.13.3"/>
    </reaction>
</comment>
<accession>A0A9X2P2V1</accession>
<evidence type="ECO:0000313" key="17">
    <source>
        <dbReference type="Proteomes" id="UP001142175"/>
    </source>
</evidence>
<dbReference type="RefSeq" id="WP_258422562.1">
    <property type="nucleotide sequence ID" value="NZ_JANSUY010000003.1"/>
</dbReference>
<dbReference type="FunFam" id="3.30.565.10:FF:000010">
    <property type="entry name" value="Sensor histidine kinase RcsC"/>
    <property type="match status" value="1"/>
</dbReference>
<dbReference type="Pfam" id="PF02518">
    <property type="entry name" value="HATPase_c"/>
    <property type="match status" value="1"/>
</dbReference>
<dbReference type="CDD" id="cd16922">
    <property type="entry name" value="HATPase_EvgS-ArcB-TorS-like"/>
    <property type="match status" value="1"/>
</dbReference>
<dbReference type="InterPro" id="IPR013655">
    <property type="entry name" value="PAS_fold_3"/>
</dbReference>
<keyword evidence="6" id="KW-0418">Kinase</keyword>
<dbReference type="Pfam" id="PF08447">
    <property type="entry name" value="PAS_3"/>
    <property type="match status" value="1"/>
</dbReference>
<evidence type="ECO:0000256" key="2">
    <source>
        <dbReference type="ARBA" id="ARBA00012438"/>
    </source>
</evidence>
<dbReference type="Pfam" id="PF00072">
    <property type="entry name" value="Response_reg"/>
    <property type="match status" value="1"/>
</dbReference>
<dbReference type="SUPFAM" id="SSF47384">
    <property type="entry name" value="Homodimeric domain of signal transducing histidine kinase"/>
    <property type="match status" value="1"/>
</dbReference>
<evidence type="ECO:0000259" key="13">
    <source>
        <dbReference type="PROSITE" id="PS50109"/>
    </source>
</evidence>
<dbReference type="InterPro" id="IPR013656">
    <property type="entry name" value="PAS_4"/>
</dbReference>
<dbReference type="SUPFAM" id="SSF55874">
    <property type="entry name" value="ATPase domain of HSP90 chaperone/DNA topoisomerase II/histidine kinase"/>
    <property type="match status" value="1"/>
</dbReference>
<dbReference type="Pfam" id="PF00512">
    <property type="entry name" value="HisKA"/>
    <property type="match status" value="1"/>
</dbReference>
<dbReference type="InterPro" id="IPR000014">
    <property type="entry name" value="PAS"/>
</dbReference>
<evidence type="ECO:0000256" key="9">
    <source>
        <dbReference type="ARBA" id="ARBA00064003"/>
    </source>
</evidence>
<keyword evidence="4" id="KW-0808">Transferase</keyword>
<comment type="caution">
    <text evidence="16">The sequence shown here is derived from an EMBL/GenBank/DDBJ whole genome shotgun (WGS) entry which is preliminary data.</text>
</comment>
<dbReference type="Gene3D" id="3.40.50.2300">
    <property type="match status" value="1"/>
</dbReference>
<evidence type="ECO:0000256" key="1">
    <source>
        <dbReference type="ARBA" id="ARBA00000085"/>
    </source>
</evidence>
<dbReference type="InterPro" id="IPR011006">
    <property type="entry name" value="CheY-like_superfamily"/>
</dbReference>
<evidence type="ECO:0000256" key="3">
    <source>
        <dbReference type="ARBA" id="ARBA00022553"/>
    </source>
</evidence>